<keyword evidence="1" id="KW-0812">Transmembrane</keyword>
<reference evidence="3" key="1">
    <citation type="submission" date="2017-09" db="EMBL/GenBank/DDBJ databases">
        <title>Depth-based differentiation of microbial function through sediment-hosted aquifers and enrichment of novel symbionts in the deep terrestrial subsurface.</title>
        <authorList>
            <person name="Probst A.J."/>
            <person name="Ladd B."/>
            <person name="Jarett J.K."/>
            <person name="Geller-Mcgrath D.E."/>
            <person name="Sieber C.M.K."/>
            <person name="Emerson J.B."/>
            <person name="Anantharaman K."/>
            <person name="Thomas B.C."/>
            <person name="Malmstrom R."/>
            <person name="Stieglmeier M."/>
            <person name="Klingl A."/>
            <person name="Woyke T."/>
            <person name="Ryan C.M."/>
            <person name="Banfield J.F."/>
        </authorList>
    </citation>
    <scope>NUCLEOTIDE SEQUENCE [LARGE SCALE GENOMIC DNA]</scope>
</reference>
<evidence type="ECO:0000313" key="3">
    <source>
        <dbReference type="Proteomes" id="UP000230557"/>
    </source>
</evidence>
<feature type="transmembrane region" description="Helical" evidence="1">
    <location>
        <begin position="175"/>
        <end position="197"/>
    </location>
</feature>
<proteinExistence type="predicted"/>
<organism evidence="2 3">
    <name type="scientific">Candidatus Doudnabacteria bacterium CG10_big_fil_rev_8_21_14_0_10_41_10</name>
    <dbReference type="NCBI Taxonomy" id="1974551"/>
    <lineage>
        <taxon>Bacteria</taxon>
        <taxon>Candidatus Doudnaibacteriota</taxon>
    </lineage>
</organism>
<evidence type="ECO:0000256" key="1">
    <source>
        <dbReference type="SAM" id="Phobius"/>
    </source>
</evidence>
<gene>
    <name evidence="2" type="ORF">COT91_00690</name>
</gene>
<name>A0A2H0VGU5_9BACT</name>
<dbReference type="Gene3D" id="3.40.50.150">
    <property type="entry name" value="Vaccinia Virus protein VP39"/>
    <property type="match status" value="1"/>
</dbReference>
<keyword evidence="1" id="KW-1133">Transmembrane helix</keyword>
<accession>A0A2H0VGU5</accession>
<sequence length="217" mass="24939">MKVDFFILFSQINKEIKKIFSNKNEEVLDVGCGSKPRYHSCIKGKITCFDALKSEITDVVGDADKLQQYFGERKFNKIISVNSLYQFRDPKNVVAQMHSLLASFGTLVLVVPFMYPLHDIPHDRYRFSEYGIRELMANKFDIKKIKPIGGMFNLPAMVLHSAVKALSGYYKKLPVITWILAVPLYLLYLLAQIFSLLDFFDRSGRFVCLYLVVASKN</sequence>
<dbReference type="SUPFAM" id="SSF53335">
    <property type="entry name" value="S-adenosyl-L-methionine-dependent methyltransferases"/>
    <property type="match status" value="1"/>
</dbReference>
<evidence type="ECO:0008006" key="4">
    <source>
        <dbReference type="Google" id="ProtNLM"/>
    </source>
</evidence>
<keyword evidence="1" id="KW-0472">Membrane</keyword>
<feature type="transmembrane region" description="Helical" evidence="1">
    <location>
        <begin position="93"/>
        <end position="115"/>
    </location>
</feature>
<evidence type="ECO:0000313" key="2">
    <source>
        <dbReference type="EMBL" id="PIR97579.1"/>
    </source>
</evidence>
<dbReference type="Pfam" id="PF13489">
    <property type="entry name" value="Methyltransf_23"/>
    <property type="match status" value="1"/>
</dbReference>
<comment type="caution">
    <text evidence="2">The sequence shown here is derived from an EMBL/GenBank/DDBJ whole genome shotgun (WGS) entry which is preliminary data.</text>
</comment>
<dbReference type="Proteomes" id="UP000230557">
    <property type="component" value="Unassembled WGS sequence"/>
</dbReference>
<dbReference type="EMBL" id="PFAJ01000007">
    <property type="protein sequence ID" value="PIR97579.1"/>
    <property type="molecule type" value="Genomic_DNA"/>
</dbReference>
<dbReference type="InterPro" id="IPR029063">
    <property type="entry name" value="SAM-dependent_MTases_sf"/>
</dbReference>
<protein>
    <recommendedName>
        <fullName evidence="4">Methyltransferase type 11 domain-containing protein</fullName>
    </recommendedName>
</protein>
<dbReference type="AlphaFoldDB" id="A0A2H0VGU5"/>